<feature type="transmembrane region" description="Helical" evidence="2">
    <location>
        <begin position="7"/>
        <end position="27"/>
    </location>
</feature>
<protein>
    <recommendedName>
        <fullName evidence="5">Alternative oxidase</fullName>
    </recommendedName>
</protein>
<evidence type="ECO:0008006" key="5">
    <source>
        <dbReference type="Google" id="ProtNLM"/>
    </source>
</evidence>
<proteinExistence type="predicted"/>
<keyword evidence="2" id="KW-1133">Transmembrane helix</keyword>
<reference evidence="3 4" key="1">
    <citation type="journal article" date="2023" name="PLoS ONE">
        <title>Cytospora paraplurivora sp. nov. isolated from orchards with fruit tree decline syndrome in Ontario, Canada.</title>
        <authorList>
            <person name="Ilyukhin E."/>
            <person name="Nguyen H.D.T."/>
            <person name="Castle A.J."/>
            <person name="Ellouze W."/>
        </authorList>
    </citation>
    <scope>NUCLEOTIDE SEQUENCE [LARGE SCALE GENOMIC DNA]</scope>
    <source>
        <strain evidence="3 4">FDS-564</strain>
    </source>
</reference>
<gene>
    <name evidence="3" type="ORF">SLS53_003282</name>
</gene>
<feature type="region of interest" description="Disordered" evidence="1">
    <location>
        <begin position="393"/>
        <end position="412"/>
    </location>
</feature>
<sequence length="568" mass="60852">MLDSSRLFRIFKYLVLVLLVISAVPFLNHPTTRERYAQVLRSFKNEKRLFVADYLESEIDGSFDGRELAKLCASKVWRPEDKALILTCEPVTGGIAAVKNGILHCIRFSIEIGAQLVLPRIIRRSPADISNIIGDPYAKGQPIDYMFSSEHLLASLRDHCPQMRVHRSLDDLYDRPTLLKPLAVNLAMLTDRFTDVDGQMVPDVAVAVAGGLRARFDDLYARELPPESRRYPVRVDLQNAQGAPFTWPAAGDGEAARQDFGRLLRVREDLRVLAASALYNLARRFGLPLDPRGGLAGSLRHAHGDKGVGKGGGGTAAAAPVAAAAAAAAAAGRAAETKHAGIAGDADTARLVGVHLRTEMDALGRGLGFPGYDSQASYFLGYLESSGAGTGAGQGVAGSSSGSGSGGGGSKEREGRVVYLATGLLPGDDDVRRFRAQAAELNATVVTKREVLGAGEVAVLNNHLTWDQRALVDYEILLRVGFLVGVVESSFAWNVAMRRGNARGGDGGGSGLGGVGKHDGGYLGLPEEKPWESTMGLDSQKLVMWDDRYSRLYGRAGRAAVIFKGMWP</sequence>
<dbReference type="CDD" id="cd11296">
    <property type="entry name" value="O-FucT_like"/>
    <property type="match status" value="1"/>
</dbReference>
<evidence type="ECO:0000313" key="4">
    <source>
        <dbReference type="Proteomes" id="UP001320245"/>
    </source>
</evidence>
<evidence type="ECO:0000256" key="2">
    <source>
        <dbReference type="SAM" id="Phobius"/>
    </source>
</evidence>
<organism evidence="3 4">
    <name type="scientific">Cytospora paraplurivora</name>
    <dbReference type="NCBI Taxonomy" id="2898453"/>
    <lineage>
        <taxon>Eukaryota</taxon>
        <taxon>Fungi</taxon>
        <taxon>Dikarya</taxon>
        <taxon>Ascomycota</taxon>
        <taxon>Pezizomycotina</taxon>
        <taxon>Sordariomycetes</taxon>
        <taxon>Sordariomycetidae</taxon>
        <taxon>Diaporthales</taxon>
        <taxon>Cytosporaceae</taxon>
        <taxon>Cytospora</taxon>
    </lineage>
</organism>
<keyword evidence="4" id="KW-1185">Reference proteome</keyword>
<feature type="compositionally biased region" description="Gly residues" evidence="1">
    <location>
        <begin position="393"/>
        <end position="409"/>
    </location>
</feature>
<dbReference type="EMBL" id="JAJSPL020000009">
    <property type="protein sequence ID" value="KAK7745047.1"/>
    <property type="molecule type" value="Genomic_DNA"/>
</dbReference>
<dbReference type="AlphaFoldDB" id="A0AAN9UEC9"/>
<dbReference type="Proteomes" id="UP001320245">
    <property type="component" value="Unassembled WGS sequence"/>
</dbReference>
<comment type="caution">
    <text evidence="3">The sequence shown here is derived from an EMBL/GenBank/DDBJ whole genome shotgun (WGS) entry which is preliminary data.</text>
</comment>
<name>A0AAN9UEC9_9PEZI</name>
<evidence type="ECO:0000313" key="3">
    <source>
        <dbReference type="EMBL" id="KAK7745047.1"/>
    </source>
</evidence>
<accession>A0AAN9UEC9</accession>
<evidence type="ECO:0000256" key="1">
    <source>
        <dbReference type="SAM" id="MobiDB-lite"/>
    </source>
</evidence>
<keyword evidence="2" id="KW-0812">Transmembrane</keyword>
<keyword evidence="2" id="KW-0472">Membrane</keyword>